<keyword evidence="3" id="KW-1185">Reference proteome</keyword>
<evidence type="ECO:0000256" key="1">
    <source>
        <dbReference type="SAM" id="Phobius"/>
    </source>
</evidence>
<accession>A0ABT3RNH7</accession>
<comment type="caution">
    <text evidence="2">The sequence shown here is derived from an EMBL/GenBank/DDBJ whole genome shotgun (WGS) entry which is preliminary data.</text>
</comment>
<dbReference type="Proteomes" id="UP001209885">
    <property type="component" value="Unassembled WGS sequence"/>
</dbReference>
<keyword evidence="1" id="KW-1133">Transmembrane helix</keyword>
<proteinExistence type="predicted"/>
<dbReference type="EMBL" id="JAPFQN010000003">
    <property type="protein sequence ID" value="MCX2743363.1"/>
    <property type="molecule type" value="Genomic_DNA"/>
</dbReference>
<feature type="transmembrane region" description="Helical" evidence="1">
    <location>
        <begin position="12"/>
        <end position="31"/>
    </location>
</feature>
<evidence type="ECO:0000313" key="3">
    <source>
        <dbReference type="Proteomes" id="UP001209885"/>
    </source>
</evidence>
<gene>
    <name evidence="2" type="ORF">OO013_05770</name>
</gene>
<keyword evidence="1" id="KW-0472">Membrane</keyword>
<organism evidence="2 3">
    <name type="scientific">Mangrovivirga halotolerans</name>
    <dbReference type="NCBI Taxonomy" id="2993936"/>
    <lineage>
        <taxon>Bacteria</taxon>
        <taxon>Pseudomonadati</taxon>
        <taxon>Bacteroidota</taxon>
        <taxon>Cytophagia</taxon>
        <taxon>Cytophagales</taxon>
        <taxon>Mangrovivirgaceae</taxon>
        <taxon>Mangrovivirga</taxon>
    </lineage>
</organism>
<dbReference type="RefSeq" id="WP_266055741.1">
    <property type="nucleotide sequence ID" value="NZ_JAPFQN010000003.1"/>
</dbReference>
<sequence>MKINKQNWKKYTIEFLSIFIAVISAFALNNWNDNRRDNTAETKILSEILNGLIKDSEDVKLNVTGHQQGIKSVIYWKDVINGKSFNTDSLAQHYYMLTRDFISLQNTSGYETLKSRGFELIKNDSLRSEIISLYEFDYQTLKKLEEDYPEAQFHSSYFKQINETITPNFIFDPKGNIIDINLPLDISESDKKILLINLWKIYVNRTFILKMYGEVEKNIESLKKKIRTELNQ</sequence>
<keyword evidence="1" id="KW-0812">Transmembrane</keyword>
<protein>
    <submittedName>
        <fullName evidence="2">Uncharacterized protein</fullName>
    </submittedName>
</protein>
<evidence type="ECO:0000313" key="2">
    <source>
        <dbReference type="EMBL" id="MCX2743363.1"/>
    </source>
</evidence>
<reference evidence="2 3" key="1">
    <citation type="submission" date="2022-11" db="EMBL/GenBank/DDBJ databases">
        <title>The characterization of three novel Bacteroidetes species and genomic analysis of their roles in tidal elemental geochemical cycles.</title>
        <authorList>
            <person name="Ma K."/>
        </authorList>
    </citation>
    <scope>NUCLEOTIDE SEQUENCE [LARGE SCALE GENOMIC DNA]</scope>
    <source>
        <strain evidence="2 3">M17</strain>
    </source>
</reference>
<name>A0ABT3RNH7_9BACT</name>